<keyword evidence="2" id="KW-0805">Transcription regulation</keyword>
<accession>A0A8H5HUC9</accession>
<keyword evidence="3" id="KW-0804">Transcription</keyword>
<dbReference type="AlphaFoldDB" id="A0A8H5HUC9"/>
<dbReference type="InterPro" id="IPR017919">
    <property type="entry name" value="TFIIE/TFIIEa_HTH"/>
</dbReference>
<dbReference type="PANTHER" id="PTHR13097:SF7">
    <property type="entry name" value="GENERAL TRANSCRIPTION FACTOR IIE SUBUNIT 1"/>
    <property type="match status" value="1"/>
</dbReference>
<evidence type="ECO:0000259" key="5">
    <source>
        <dbReference type="PROSITE" id="PS51344"/>
    </source>
</evidence>
<dbReference type="OrthoDB" id="361102at2759"/>
<dbReference type="Gene3D" id="3.30.40.10">
    <property type="entry name" value="Zinc/RING finger domain, C3HC4 (zinc finger)"/>
    <property type="match status" value="1"/>
</dbReference>
<dbReference type="InterPro" id="IPR013083">
    <property type="entry name" value="Znf_RING/FYVE/PHD"/>
</dbReference>
<organism evidence="6 7">
    <name type="scientific">Collybiopsis confluens</name>
    <dbReference type="NCBI Taxonomy" id="2823264"/>
    <lineage>
        <taxon>Eukaryota</taxon>
        <taxon>Fungi</taxon>
        <taxon>Dikarya</taxon>
        <taxon>Basidiomycota</taxon>
        <taxon>Agaricomycotina</taxon>
        <taxon>Agaricomycetes</taxon>
        <taxon>Agaricomycetidae</taxon>
        <taxon>Agaricales</taxon>
        <taxon>Marasmiineae</taxon>
        <taxon>Omphalotaceae</taxon>
        <taxon>Collybiopsis</taxon>
    </lineage>
</organism>
<dbReference type="InterPro" id="IPR002853">
    <property type="entry name" value="TFIIE_asu"/>
</dbReference>
<feature type="domain" description="HTH TFE/IIEalpha-type" evidence="5">
    <location>
        <begin position="10"/>
        <end position="101"/>
    </location>
</feature>
<dbReference type="SMART" id="SM00531">
    <property type="entry name" value="TFIIE"/>
    <property type="match status" value="1"/>
</dbReference>
<name>A0A8H5HUC9_9AGAR</name>
<feature type="region of interest" description="Disordered" evidence="4">
    <location>
        <begin position="383"/>
        <end position="439"/>
    </location>
</feature>
<proteinExistence type="inferred from homology"/>
<evidence type="ECO:0000256" key="3">
    <source>
        <dbReference type="ARBA" id="ARBA00023163"/>
    </source>
</evidence>
<comment type="caution">
    <text evidence="6">The sequence shown here is derived from an EMBL/GenBank/DDBJ whole genome shotgun (WGS) entry which is preliminary data.</text>
</comment>
<dbReference type="GO" id="GO:0005673">
    <property type="term" value="C:transcription factor TFIIE complex"/>
    <property type="evidence" value="ECO:0007669"/>
    <property type="project" value="TreeGrafter"/>
</dbReference>
<evidence type="ECO:0000313" key="7">
    <source>
        <dbReference type="Proteomes" id="UP000518752"/>
    </source>
</evidence>
<dbReference type="InterPro" id="IPR039997">
    <property type="entry name" value="TFE"/>
</dbReference>
<evidence type="ECO:0000313" key="6">
    <source>
        <dbReference type="EMBL" id="KAF5389598.1"/>
    </source>
</evidence>
<dbReference type="Proteomes" id="UP000518752">
    <property type="component" value="Unassembled WGS sequence"/>
</dbReference>
<dbReference type="PROSITE" id="PS51344">
    <property type="entry name" value="HTH_TFE_IIE"/>
    <property type="match status" value="1"/>
</dbReference>
<dbReference type="GO" id="GO:0006367">
    <property type="term" value="P:transcription initiation at RNA polymerase II promoter"/>
    <property type="evidence" value="ECO:0007669"/>
    <property type="project" value="InterPro"/>
</dbReference>
<evidence type="ECO:0000256" key="4">
    <source>
        <dbReference type="SAM" id="MobiDB-lite"/>
    </source>
</evidence>
<comment type="similarity">
    <text evidence="1">Belongs to the TFIIE alpha subunit family.</text>
</comment>
<evidence type="ECO:0000256" key="1">
    <source>
        <dbReference type="ARBA" id="ARBA00008947"/>
    </source>
</evidence>
<keyword evidence="7" id="KW-1185">Reference proteome</keyword>
<dbReference type="SUPFAM" id="SSF57783">
    <property type="entry name" value="Zinc beta-ribbon"/>
    <property type="match status" value="1"/>
</dbReference>
<dbReference type="Pfam" id="PF02002">
    <property type="entry name" value="TFIIE_alpha"/>
    <property type="match status" value="1"/>
</dbReference>
<dbReference type="EMBL" id="JAACJN010000021">
    <property type="protein sequence ID" value="KAF5389598.1"/>
    <property type="molecule type" value="Genomic_DNA"/>
</dbReference>
<gene>
    <name evidence="6" type="ORF">D9757_004188</name>
</gene>
<feature type="region of interest" description="Disordered" evidence="4">
    <location>
        <begin position="211"/>
        <end position="238"/>
    </location>
</feature>
<dbReference type="PANTHER" id="PTHR13097">
    <property type="entry name" value="TRANSCRIPTION INITIATION FACTOR IIE, ALPHA SUBUNIT"/>
    <property type="match status" value="1"/>
</dbReference>
<dbReference type="Pfam" id="PF11521">
    <property type="entry name" value="TFIIE-A_C"/>
    <property type="match status" value="1"/>
</dbReference>
<sequence>MATAEEQDILRLLVQHVARGFYEPKYTIIMDQLARHPVLKDDDLAGRMGWQPKELNKVIAVLANDSLVKIYRQNELKEGAQRAVGKQYYYIDYAHFCNVVKWRIAKMRHKIDSTLRNELDNKGYICPQCKASYTPLDVDKLMDFARGCFVCEICQSELVDNENPETVQGGKDRMSRFNNQMRFVRAGLQKSESMVLPPFDVAAWIRTNLTGGDDRNSDTPGAGLKIAGSDPNKPEDDGVGVVIASDKDEATRKLERDAQAELKRQQNALPSWHLKSTISGDLTALGIKENARAEAAAANGAAPSSNDDLLRGLGVVGQRPNQAPALIFETTREREIKPITNPEADCLSPYFFITISFIAEFGMSDYEQYYASLAASAAASAQATPSGSIPGSSDLDDFGDEEEDRKPSIEYLNSLNDYRKRSRSQEDEGTGGRNKIAKTENLVKNDAQLSIPMNVDVNIDVSVEVNGEDPTPKEDPIIYVNGRPVTFSKVTEEDHELMTPEEYTAYFDVMQSLEM</sequence>
<reference evidence="6 7" key="1">
    <citation type="journal article" date="2020" name="ISME J.">
        <title>Uncovering the hidden diversity of litter-decomposition mechanisms in mushroom-forming fungi.</title>
        <authorList>
            <person name="Floudas D."/>
            <person name="Bentzer J."/>
            <person name="Ahren D."/>
            <person name="Johansson T."/>
            <person name="Persson P."/>
            <person name="Tunlid A."/>
        </authorList>
    </citation>
    <scope>NUCLEOTIDE SEQUENCE [LARGE SCALE GENOMIC DNA]</scope>
    <source>
        <strain evidence="6 7">CBS 406.79</strain>
    </source>
</reference>
<protein>
    <recommendedName>
        <fullName evidence="5">HTH TFE/IIEalpha-type domain-containing protein</fullName>
    </recommendedName>
</protein>
<dbReference type="InterPro" id="IPR021600">
    <property type="entry name" value="TFIIE_asu_C"/>
</dbReference>
<evidence type="ECO:0000256" key="2">
    <source>
        <dbReference type="ARBA" id="ARBA00023015"/>
    </source>
</evidence>
<feature type="compositionally biased region" description="Acidic residues" evidence="4">
    <location>
        <begin position="394"/>
        <end position="403"/>
    </location>
</feature>
<dbReference type="InterPro" id="IPR024550">
    <property type="entry name" value="TFIIEa/SarR/Rpc3_HTH_dom"/>
</dbReference>
<feature type="compositionally biased region" description="Basic and acidic residues" evidence="4">
    <location>
        <begin position="417"/>
        <end position="426"/>
    </location>
</feature>